<gene>
    <name evidence="1" type="ORF">ABGB03_08220</name>
</gene>
<evidence type="ECO:0000313" key="1">
    <source>
        <dbReference type="EMBL" id="XBG59846.1"/>
    </source>
</evidence>
<dbReference type="AlphaFoldDB" id="A0AAU7BP11"/>
<reference evidence="1" key="1">
    <citation type="submission" date="2024-05" db="EMBL/GenBank/DDBJ databases">
        <title>Pontimicrobium maritimus sp. nov., isolated form sea water.</title>
        <authorList>
            <person name="Muhammad N."/>
            <person name="Vuong T.Q."/>
            <person name="Han H.L."/>
            <person name="Kim S.-G."/>
        </authorList>
    </citation>
    <scope>NUCLEOTIDE SEQUENCE</scope>
    <source>
        <strain evidence="1">SW4</strain>
    </source>
</reference>
<protein>
    <submittedName>
        <fullName evidence="1">Uncharacterized protein</fullName>
    </submittedName>
</protein>
<accession>A0AAU7BP11</accession>
<sequence>MAQFDNQLPVSASVRYTATDNTKPLQHVNAHFIVASIKDVKPSKNVSVTAGGVTHNTMAPLNANQATLAIIQGAGNAWQLQWV</sequence>
<dbReference type="RefSeq" id="WP_347921753.1">
    <property type="nucleotide sequence ID" value="NZ_CP157199.1"/>
</dbReference>
<organism evidence="1">
    <name type="scientific">Pontimicrobium sp. SW4</name>
    <dbReference type="NCBI Taxonomy" id="3153519"/>
    <lineage>
        <taxon>Bacteria</taxon>
        <taxon>Pseudomonadati</taxon>
        <taxon>Bacteroidota</taxon>
        <taxon>Flavobacteriia</taxon>
        <taxon>Flavobacteriales</taxon>
        <taxon>Flavobacteriaceae</taxon>
        <taxon>Pontimicrobium</taxon>
    </lineage>
</organism>
<name>A0AAU7BP11_9FLAO</name>
<dbReference type="EMBL" id="CP157199">
    <property type="protein sequence ID" value="XBG59846.1"/>
    <property type="molecule type" value="Genomic_DNA"/>
</dbReference>
<proteinExistence type="predicted"/>